<dbReference type="GO" id="GO:0016020">
    <property type="term" value="C:membrane"/>
    <property type="evidence" value="ECO:0007669"/>
    <property type="project" value="UniProtKB-SubCell"/>
</dbReference>
<accession>A0A9X2E650</accession>
<dbReference type="EMBL" id="JAMRXG010000006">
    <property type="protein sequence ID" value="MCM6775032.1"/>
    <property type="molecule type" value="Genomic_DNA"/>
</dbReference>
<feature type="compositionally biased region" description="Low complexity" evidence="3">
    <location>
        <begin position="1"/>
        <end position="11"/>
    </location>
</feature>
<dbReference type="PANTHER" id="PTHR37042">
    <property type="entry name" value="OUTER MEMBRANE PROTEIN RV1973"/>
    <property type="match status" value="1"/>
</dbReference>
<organism evidence="5 6">
    <name type="scientific">Nocardia pulmonis</name>
    <dbReference type="NCBI Taxonomy" id="2951408"/>
    <lineage>
        <taxon>Bacteria</taxon>
        <taxon>Bacillati</taxon>
        <taxon>Actinomycetota</taxon>
        <taxon>Actinomycetes</taxon>
        <taxon>Mycobacteriales</taxon>
        <taxon>Nocardiaceae</taxon>
        <taxon>Nocardia</taxon>
    </lineage>
</organism>
<name>A0A9X2E650_9NOCA</name>
<protein>
    <recommendedName>
        <fullName evidence="7">Mce-associated membrane protein</fullName>
    </recommendedName>
</protein>
<evidence type="ECO:0000256" key="3">
    <source>
        <dbReference type="SAM" id="MobiDB-lite"/>
    </source>
</evidence>
<evidence type="ECO:0000256" key="2">
    <source>
        <dbReference type="ARBA" id="ARBA00023136"/>
    </source>
</evidence>
<reference evidence="5" key="1">
    <citation type="submission" date="2022-06" db="EMBL/GenBank/DDBJ databases">
        <title>Novel species in genus nocardia.</title>
        <authorList>
            <person name="Li F."/>
        </authorList>
    </citation>
    <scope>NUCLEOTIDE SEQUENCE</scope>
    <source>
        <strain evidence="5">CDC141</strain>
    </source>
</reference>
<comment type="caution">
    <text evidence="5">The sequence shown here is derived from an EMBL/GenBank/DDBJ whole genome shotgun (WGS) entry which is preliminary data.</text>
</comment>
<dbReference type="AlphaFoldDB" id="A0A9X2E650"/>
<evidence type="ECO:0008006" key="7">
    <source>
        <dbReference type="Google" id="ProtNLM"/>
    </source>
</evidence>
<evidence type="ECO:0000313" key="6">
    <source>
        <dbReference type="Proteomes" id="UP001139157"/>
    </source>
</evidence>
<keyword evidence="4" id="KW-1133">Transmembrane helix</keyword>
<dbReference type="Proteomes" id="UP001139157">
    <property type="component" value="Unassembled WGS sequence"/>
</dbReference>
<dbReference type="RefSeq" id="WP_251912955.1">
    <property type="nucleotide sequence ID" value="NZ_JAMRXG010000006.1"/>
</dbReference>
<keyword evidence="2 4" id="KW-0472">Membrane</keyword>
<keyword evidence="6" id="KW-1185">Reference proteome</keyword>
<proteinExistence type="predicted"/>
<evidence type="ECO:0000256" key="4">
    <source>
        <dbReference type="SAM" id="Phobius"/>
    </source>
</evidence>
<evidence type="ECO:0000256" key="1">
    <source>
        <dbReference type="ARBA" id="ARBA00004370"/>
    </source>
</evidence>
<dbReference type="PANTHER" id="PTHR37042:SF4">
    <property type="entry name" value="OUTER MEMBRANE PROTEIN RV1973"/>
    <property type="match status" value="1"/>
</dbReference>
<feature type="transmembrane region" description="Helical" evidence="4">
    <location>
        <begin position="29"/>
        <end position="53"/>
    </location>
</feature>
<evidence type="ECO:0000313" key="5">
    <source>
        <dbReference type="EMBL" id="MCM6775032.1"/>
    </source>
</evidence>
<feature type="region of interest" description="Disordered" evidence="3">
    <location>
        <begin position="1"/>
        <end position="24"/>
    </location>
</feature>
<feature type="region of interest" description="Disordered" evidence="3">
    <location>
        <begin position="189"/>
        <end position="219"/>
    </location>
</feature>
<keyword evidence="4" id="KW-0812">Transmembrane</keyword>
<gene>
    <name evidence="5" type="ORF">NDR86_16285</name>
</gene>
<sequence length="219" mass="22562">MNSETATATPPTSEPTPPAERSASRMRTALTMVAAVAAIVALAAALWFGVGWVRAAFFTDGPRAAARDAALDGARQAAINITTMKLDDVDGSLATARSSMTGDLLDTANKNKDQMKQRAVAGGVNSEAKVLSAAVTELNSERDHAATLVVLEVDSSGPGKPSDRLRFTWAIDMVKSGDTWKAEQVQTVAEPVPLDSMAPAAPGTPAPSPTPGPAPKPGS</sequence>
<comment type="subcellular location">
    <subcellularLocation>
        <location evidence="1">Membrane</location>
    </subcellularLocation>
</comment>
<feature type="compositionally biased region" description="Pro residues" evidence="3">
    <location>
        <begin position="202"/>
        <end position="219"/>
    </location>
</feature>